<dbReference type="PANTHER" id="PTHR10655:SF64">
    <property type="entry name" value="PHOSPHOLIPASE_CARBOXYLESTERASE_THIOESTERASE DOMAIN-CONTAINING PROTEIN"/>
    <property type="match status" value="1"/>
</dbReference>
<dbReference type="AlphaFoldDB" id="A0A9P8SC31"/>
<name>A0A9P8SC31_9HYPO</name>
<dbReference type="EMBL" id="JACEFI010000001">
    <property type="protein sequence ID" value="KAH0601787.1"/>
    <property type="molecule type" value="Genomic_DNA"/>
</dbReference>
<dbReference type="InterPro" id="IPR003140">
    <property type="entry name" value="PLipase/COase/thioEstase"/>
</dbReference>
<keyword evidence="4" id="KW-1185">Reference proteome</keyword>
<dbReference type="InterPro" id="IPR029058">
    <property type="entry name" value="AB_hydrolase_fold"/>
</dbReference>
<feature type="domain" description="Phospholipase/carboxylesterase/thioesterase" evidence="2">
    <location>
        <begin position="212"/>
        <end position="275"/>
    </location>
</feature>
<sequence>MTGQFPPSITIPPLKPPHGITVIFLHGRGFNAQKFHGSLLQTDIGNRTFQEALPHARFVFPTAPLSRATKYRRILMHQWYDGTGDWEPGARGGMQPSIEHIHGLIRSEIEVADNDSKRIVLAGFSQGAAMAFVSSLLWDGSPLGAVVGLCGFMPLASHLLNILDDDGIEFGADDDVFEPSQNADARMSHQKVLDELHEEAELPGTQQTFSDFRFPSTPVFIGHGSADQEVVVQHASQARLLLQKLGLDVDFHIYEGLGHWYSASMLKDLVQFLATQLKVQPPLG</sequence>
<dbReference type="Proteomes" id="UP000764110">
    <property type="component" value="Unassembled WGS sequence"/>
</dbReference>
<dbReference type="SUPFAM" id="SSF53474">
    <property type="entry name" value="alpha/beta-Hydrolases"/>
    <property type="match status" value="1"/>
</dbReference>
<organism evidence="3 4">
    <name type="scientific">Metarhizium humberi</name>
    <dbReference type="NCBI Taxonomy" id="2596975"/>
    <lineage>
        <taxon>Eukaryota</taxon>
        <taxon>Fungi</taxon>
        <taxon>Dikarya</taxon>
        <taxon>Ascomycota</taxon>
        <taxon>Pezizomycotina</taxon>
        <taxon>Sordariomycetes</taxon>
        <taxon>Hypocreomycetidae</taxon>
        <taxon>Hypocreales</taxon>
        <taxon>Clavicipitaceae</taxon>
        <taxon>Metarhizium</taxon>
    </lineage>
</organism>
<dbReference type="Pfam" id="PF02230">
    <property type="entry name" value="Abhydrolase_2"/>
    <property type="match status" value="2"/>
</dbReference>
<dbReference type="GO" id="GO:0052689">
    <property type="term" value="F:carboxylic ester hydrolase activity"/>
    <property type="evidence" value="ECO:0007669"/>
    <property type="project" value="TreeGrafter"/>
</dbReference>
<comment type="similarity">
    <text evidence="1">Belongs to the AB hydrolase superfamily. AB hydrolase 2 family.</text>
</comment>
<dbReference type="PANTHER" id="PTHR10655">
    <property type="entry name" value="LYSOPHOSPHOLIPASE-RELATED"/>
    <property type="match status" value="1"/>
</dbReference>
<protein>
    <recommendedName>
        <fullName evidence="2">Phospholipase/carboxylesterase/thioesterase domain-containing protein</fullName>
    </recommendedName>
</protein>
<dbReference type="GO" id="GO:0005737">
    <property type="term" value="C:cytoplasm"/>
    <property type="evidence" value="ECO:0007669"/>
    <property type="project" value="TreeGrafter"/>
</dbReference>
<accession>A0A9P8SC31</accession>
<dbReference type="Gene3D" id="3.40.50.1820">
    <property type="entry name" value="alpha/beta hydrolase"/>
    <property type="match status" value="1"/>
</dbReference>
<feature type="domain" description="Phospholipase/carboxylesterase/thioesterase" evidence="2">
    <location>
        <begin position="16"/>
        <end position="159"/>
    </location>
</feature>
<evidence type="ECO:0000256" key="1">
    <source>
        <dbReference type="ARBA" id="ARBA00006499"/>
    </source>
</evidence>
<comment type="caution">
    <text evidence="3">The sequence shown here is derived from an EMBL/GenBank/DDBJ whole genome shotgun (WGS) entry which is preliminary data.</text>
</comment>
<evidence type="ECO:0000313" key="4">
    <source>
        <dbReference type="Proteomes" id="UP000764110"/>
    </source>
</evidence>
<reference evidence="3 4" key="1">
    <citation type="submission" date="2020-07" db="EMBL/GenBank/DDBJ databases">
        <title>Metarhizium humberi genome.</title>
        <authorList>
            <person name="Lysoe E."/>
        </authorList>
    </citation>
    <scope>NUCLEOTIDE SEQUENCE [LARGE SCALE GENOMIC DNA]</scope>
    <source>
        <strain evidence="3 4">ESALQ1638</strain>
    </source>
</reference>
<dbReference type="GO" id="GO:0008474">
    <property type="term" value="F:palmitoyl-(protein) hydrolase activity"/>
    <property type="evidence" value="ECO:0007669"/>
    <property type="project" value="TreeGrafter"/>
</dbReference>
<gene>
    <name evidence="3" type="ORF">MHUMG1_00666</name>
</gene>
<proteinExistence type="inferred from homology"/>
<evidence type="ECO:0000259" key="2">
    <source>
        <dbReference type="Pfam" id="PF02230"/>
    </source>
</evidence>
<evidence type="ECO:0000313" key="3">
    <source>
        <dbReference type="EMBL" id="KAH0601787.1"/>
    </source>
</evidence>
<dbReference type="InterPro" id="IPR050565">
    <property type="entry name" value="LYPA1-2/EST-like"/>
</dbReference>